<dbReference type="RefSeq" id="WP_071176903.1">
    <property type="nucleotide sequence ID" value="NZ_CP017831.1"/>
</dbReference>
<dbReference type="EMBL" id="CP017831">
    <property type="protein sequence ID" value="AOZ97287.1"/>
    <property type="molecule type" value="Genomic_DNA"/>
</dbReference>
<protein>
    <submittedName>
        <fullName evidence="1">Uncharacterized protein</fullName>
    </submittedName>
</protein>
<evidence type="ECO:0000313" key="1">
    <source>
        <dbReference type="EMBL" id="AOZ97287.1"/>
    </source>
</evidence>
<name>A0A1D9P3T4_9FIRM</name>
<dbReference type="OrthoDB" id="2004763at2"/>
<sequence>MQDANGVYMDTRVFTEIVDEVRDTANMCEFSEEPLSKISAWEGTNSGHYMNKILEQVYMLASMYRQEATETLPNGLFTLRDTLIEQDKIIAGSIDGQVITNGGRQ</sequence>
<evidence type="ECO:0000313" key="2">
    <source>
        <dbReference type="Proteomes" id="UP000179284"/>
    </source>
</evidence>
<dbReference type="Proteomes" id="UP000179284">
    <property type="component" value="Chromosome I"/>
</dbReference>
<proteinExistence type="predicted"/>
<dbReference type="AlphaFoldDB" id="A0A1D9P3T4"/>
<gene>
    <name evidence="1" type="ORF">bhn_I2254</name>
</gene>
<organism evidence="1 2">
    <name type="scientific">Butyrivibrio hungatei</name>
    <dbReference type="NCBI Taxonomy" id="185008"/>
    <lineage>
        <taxon>Bacteria</taxon>
        <taxon>Bacillati</taxon>
        <taxon>Bacillota</taxon>
        <taxon>Clostridia</taxon>
        <taxon>Lachnospirales</taxon>
        <taxon>Lachnospiraceae</taxon>
        <taxon>Butyrivibrio</taxon>
    </lineage>
</organism>
<dbReference type="KEGG" id="bhu:bhn_I2254"/>
<keyword evidence="2" id="KW-1185">Reference proteome</keyword>
<reference evidence="2" key="1">
    <citation type="submission" date="2016-10" db="EMBL/GenBank/DDBJ databases">
        <title>The complete genome sequence of the rumen bacterium Butyrivibrio hungatei MB2003.</title>
        <authorList>
            <person name="Palevich N."/>
            <person name="Kelly W.J."/>
            <person name="Leahy S.C."/>
            <person name="Altermann E."/>
            <person name="Rakonjac J."/>
            <person name="Attwood G.T."/>
        </authorList>
    </citation>
    <scope>NUCLEOTIDE SEQUENCE [LARGE SCALE GENOMIC DNA]</scope>
    <source>
        <strain evidence="2">MB2003</strain>
    </source>
</reference>
<accession>A0A1D9P3T4</accession>